<dbReference type="InterPro" id="IPR013762">
    <property type="entry name" value="Integrase-like_cat_sf"/>
</dbReference>
<organism evidence="6 7">
    <name type="scientific">Noviherbaspirillum suwonense</name>
    <dbReference type="NCBI Taxonomy" id="1224511"/>
    <lineage>
        <taxon>Bacteria</taxon>
        <taxon>Pseudomonadati</taxon>
        <taxon>Pseudomonadota</taxon>
        <taxon>Betaproteobacteria</taxon>
        <taxon>Burkholderiales</taxon>
        <taxon>Oxalobacteraceae</taxon>
        <taxon>Noviherbaspirillum</taxon>
    </lineage>
</organism>
<dbReference type="RefSeq" id="WP_283445487.1">
    <property type="nucleotide sequence ID" value="NZ_FXUL01000036.1"/>
</dbReference>
<dbReference type="PANTHER" id="PTHR30349">
    <property type="entry name" value="PHAGE INTEGRASE-RELATED"/>
    <property type="match status" value="1"/>
</dbReference>
<accession>A0ABY1QU85</accession>
<comment type="caution">
    <text evidence="6">The sequence shown here is derived from an EMBL/GenBank/DDBJ whole genome shotgun (WGS) entry which is preliminary data.</text>
</comment>
<dbReference type="Pfam" id="PF12482">
    <property type="entry name" value="DUF3701"/>
    <property type="match status" value="1"/>
</dbReference>
<keyword evidence="7" id="KW-1185">Reference proteome</keyword>
<evidence type="ECO:0000256" key="4">
    <source>
        <dbReference type="ARBA" id="ARBA00023172"/>
    </source>
</evidence>
<protein>
    <submittedName>
        <fullName evidence="6">Site-specific recombinase XerD</fullName>
    </submittedName>
</protein>
<dbReference type="PANTHER" id="PTHR30349:SF41">
    <property type="entry name" value="INTEGRASE_RECOMBINASE PROTEIN MJ0367-RELATED"/>
    <property type="match status" value="1"/>
</dbReference>
<dbReference type="Gene3D" id="1.10.150.130">
    <property type="match status" value="1"/>
</dbReference>
<reference evidence="6 7" key="1">
    <citation type="submission" date="2017-05" db="EMBL/GenBank/DDBJ databases">
        <authorList>
            <person name="Varghese N."/>
            <person name="Submissions S."/>
        </authorList>
    </citation>
    <scope>NUCLEOTIDE SEQUENCE [LARGE SCALE GENOMIC DNA]</scope>
    <source>
        <strain evidence="6 7">DSM 26001</strain>
    </source>
</reference>
<dbReference type="Gene3D" id="1.10.443.10">
    <property type="entry name" value="Intergrase catalytic core"/>
    <property type="match status" value="1"/>
</dbReference>
<gene>
    <name evidence="6" type="ORF">SAMN06295970_13625</name>
</gene>
<evidence type="ECO:0000256" key="2">
    <source>
        <dbReference type="ARBA" id="ARBA00022908"/>
    </source>
</evidence>
<evidence type="ECO:0000313" key="7">
    <source>
        <dbReference type="Proteomes" id="UP001158049"/>
    </source>
</evidence>
<keyword evidence="3" id="KW-0238">DNA-binding</keyword>
<keyword evidence="4" id="KW-0233">DNA recombination</keyword>
<evidence type="ECO:0000256" key="3">
    <source>
        <dbReference type="ARBA" id="ARBA00023125"/>
    </source>
</evidence>
<dbReference type="PROSITE" id="PS51898">
    <property type="entry name" value="TYR_RECOMBINASE"/>
    <property type="match status" value="1"/>
</dbReference>
<dbReference type="InterPro" id="IPR010998">
    <property type="entry name" value="Integrase_recombinase_N"/>
</dbReference>
<dbReference type="EMBL" id="FXUL01000036">
    <property type="protein sequence ID" value="SMP80523.1"/>
    <property type="molecule type" value="Genomic_DNA"/>
</dbReference>
<feature type="domain" description="Tyr recombinase" evidence="5">
    <location>
        <begin position="443"/>
        <end position="672"/>
    </location>
</feature>
<dbReference type="InterPro" id="IPR002104">
    <property type="entry name" value="Integrase_catalytic"/>
</dbReference>
<sequence>MTFGSPSPFSAVAIATAPAPVRPRKLHRGHFAFMRALVQGVDTRVSWNQYLRIDGEHDDTRTVRKTIAWLRDEFAAAARRWHRHGAARLVLVDLATVTDAGAEMPRLDDYIADRGLEDFSQAEQLAAYEAEYGNATQRKSRRARLLARQLETLRWLEELVAEPPRADDEVAAWLHPDLAERLGRAGIRTLGALIARINGLGSVWYRDLAGIGATKAARMVDWLRAHEATIGESVGSHALVRKGSLSAARLQAVVPRATGIVPLDKLIVPAALSGSDGLYRLPQQLCLMAASNDHEAILAWIRAKRGPASPSRSSTVDASMAAGLAGVGTLSHTQRAYLKEAERFLLWAIVQRQKPLSSMTLEDCSAYRDFLIDPQPAALWCGARARARWSPMWRPFEGPLSASAQRRAIAILKSLYRFLTDQCYLRGNPFAAVSLPRGSQGMDVGRSFTEAQWTFIRAELEALPDHSAHRRLKFALSLLYGTGLRISEAVAARVADLRWKTYGDANEGKVEVWELSVVGKGGKERYVPVSPAIVAELQSYLVSRGFPAEFGGVPARAHLLGRATDMADRAAWSPAARAPLDPLAGIGKATLHDQLKVFFTTCAGKLQASDPTGAARLAKASAHWMRHTHGSHAVAAGMDIKVVQQNLGHASLATTTRYTTSEARRRATETAKLWDAQLPARAKSSGR</sequence>
<dbReference type="SUPFAM" id="SSF56349">
    <property type="entry name" value="DNA breaking-rejoining enzymes"/>
    <property type="match status" value="1"/>
</dbReference>
<comment type="similarity">
    <text evidence="1">Belongs to the 'phage' integrase family.</text>
</comment>
<dbReference type="InterPro" id="IPR011010">
    <property type="entry name" value="DNA_brk_join_enz"/>
</dbReference>
<evidence type="ECO:0000259" key="5">
    <source>
        <dbReference type="PROSITE" id="PS51898"/>
    </source>
</evidence>
<evidence type="ECO:0000313" key="6">
    <source>
        <dbReference type="EMBL" id="SMP80523.1"/>
    </source>
</evidence>
<dbReference type="InterPro" id="IPR050090">
    <property type="entry name" value="Tyrosine_recombinase_XerCD"/>
</dbReference>
<name>A0ABY1QU85_9BURK</name>
<dbReference type="Proteomes" id="UP001158049">
    <property type="component" value="Unassembled WGS sequence"/>
</dbReference>
<evidence type="ECO:0000256" key="1">
    <source>
        <dbReference type="ARBA" id="ARBA00008857"/>
    </source>
</evidence>
<proteinExistence type="inferred from homology"/>
<keyword evidence="2" id="KW-0229">DNA integration</keyword>
<dbReference type="InterPro" id="IPR022169">
    <property type="entry name" value="DUF3701"/>
</dbReference>
<dbReference type="Pfam" id="PF00589">
    <property type="entry name" value="Phage_integrase"/>
    <property type="match status" value="2"/>
</dbReference>